<accession>A0ABP0YHN6</accession>
<sequence>MSAKRLWNACKQCYCETNDNAEKLNGEGERDRTGQQQIAVDLTFGQRGQTWVHGLRFHSPASTLLGLQLTDRQAPVRVRLMLELKRGRVANGASMEKTEGGKKATRGW</sequence>
<evidence type="ECO:0000313" key="2">
    <source>
        <dbReference type="Proteomes" id="UP001642487"/>
    </source>
</evidence>
<name>A0ABP0YHN6_9ROSI</name>
<protein>
    <submittedName>
        <fullName evidence="1">Uncharacterized protein</fullName>
    </submittedName>
</protein>
<dbReference type="Proteomes" id="UP001642487">
    <property type="component" value="Chromosome 4"/>
</dbReference>
<gene>
    <name evidence="1" type="ORF">CITCOLO1_LOCUS11472</name>
</gene>
<keyword evidence="2" id="KW-1185">Reference proteome</keyword>
<organism evidence="1 2">
    <name type="scientific">Citrullus colocynthis</name>
    <name type="common">colocynth</name>
    <dbReference type="NCBI Taxonomy" id="252529"/>
    <lineage>
        <taxon>Eukaryota</taxon>
        <taxon>Viridiplantae</taxon>
        <taxon>Streptophyta</taxon>
        <taxon>Embryophyta</taxon>
        <taxon>Tracheophyta</taxon>
        <taxon>Spermatophyta</taxon>
        <taxon>Magnoliopsida</taxon>
        <taxon>eudicotyledons</taxon>
        <taxon>Gunneridae</taxon>
        <taxon>Pentapetalae</taxon>
        <taxon>rosids</taxon>
        <taxon>fabids</taxon>
        <taxon>Cucurbitales</taxon>
        <taxon>Cucurbitaceae</taxon>
        <taxon>Benincaseae</taxon>
        <taxon>Citrullus</taxon>
    </lineage>
</organism>
<evidence type="ECO:0000313" key="1">
    <source>
        <dbReference type="EMBL" id="CAK9319467.1"/>
    </source>
</evidence>
<proteinExistence type="predicted"/>
<dbReference type="EMBL" id="OZ021738">
    <property type="protein sequence ID" value="CAK9319467.1"/>
    <property type="molecule type" value="Genomic_DNA"/>
</dbReference>
<reference evidence="1 2" key="1">
    <citation type="submission" date="2024-03" db="EMBL/GenBank/DDBJ databases">
        <authorList>
            <person name="Gkanogiannis A."/>
            <person name="Becerra Lopez-Lavalle L."/>
        </authorList>
    </citation>
    <scope>NUCLEOTIDE SEQUENCE [LARGE SCALE GENOMIC DNA]</scope>
</reference>